<sequence>MSSYMPEISAKLYITTNTDEKTTTLLDSTSFVTRQGSPGLAVSYAYSAGPTPSFTDDTDFKARQEVAKREKIHSFPSAGGSTAMVCNIAPNPNGDEGFMHRTHTLDYVCITGGEAEYAVSGGEKKVMKRGDVVIQRAGWHAWKNLSKTEELTLFAVAIGAEGATEGFMEFPKA</sequence>
<evidence type="ECO:0000313" key="2">
    <source>
        <dbReference type="Proteomes" id="UP001152300"/>
    </source>
</evidence>
<dbReference type="InterPro" id="IPR047142">
    <property type="entry name" value="OryJ/VirC-like"/>
</dbReference>
<name>A0A9X0DFT8_9HELO</name>
<accession>A0A9X0DFT8</accession>
<organism evidence="1 2">
    <name type="scientific">Sclerotinia nivalis</name>
    <dbReference type="NCBI Taxonomy" id="352851"/>
    <lineage>
        <taxon>Eukaryota</taxon>
        <taxon>Fungi</taxon>
        <taxon>Dikarya</taxon>
        <taxon>Ascomycota</taxon>
        <taxon>Pezizomycotina</taxon>
        <taxon>Leotiomycetes</taxon>
        <taxon>Helotiales</taxon>
        <taxon>Sclerotiniaceae</taxon>
        <taxon>Sclerotinia</taxon>
    </lineage>
</organism>
<gene>
    <name evidence="1" type="ORF">OCU04_011717</name>
</gene>
<evidence type="ECO:0000313" key="1">
    <source>
        <dbReference type="EMBL" id="KAJ8060107.1"/>
    </source>
</evidence>
<dbReference type="OrthoDB" id="5840532at2759"/>
<reference evidence="1" key="1">
    <citation type="submission" date="2022-11" db="EMBL/GenBank/DDBJ databases">
        <title>Genome Resource of Sclerotinia nivalis Strain SnTB1, a Plant Pathogen Isolated from American Ginseng.</title>
        <authorList>
            <person name="Fan S."/>
        </authorList>
    </citation>
    <scope>NUCLEOTIDE SEQUENCE</scope>
    <source>
        <strain evidence="1">SnTB1</strain>
    </source>
</reference>
<dbReference type="InterPro" id="IPR014710">
    <property type="entry name" value="RmlC-like_jellyroll"/>
</dbReference>
<dbReference type="CDD" id="cd02231">
    <property type="entry name" value="cupin_BLL6423-like"/>
    <property type="match status" value="1"/>
</dbReference>
<dbReference type="PANTHER" id="PTHR36156:SF2">
    <property type="entry name" value="CUPIN TYPE-2 DOMAIN-CONTAINING PROTEIN"/>
    <property type="match status" value="1"/>
</dbReference>
<dbReference type="AlphaFoldDB" id="A0A9X0DFT8"/>
<dbReference type="EMBL" id="JAPEIS010000014">
    <property type="protein sequence ID" value="KAJ8060107.1"/>
    <property type="molecule type" value="Genomic_DNA"/>
</dbReference>
<keyword evidence="2" id="KW-1185">Reference proteome</keyword>
<dbReference type="InterPro" id="IPR011051">
    <property type="entry name" value="RmlC_Cupin_sf"/>
</dbReference>
<protein>
    <submittedName>
        <fullName evidence="1">Uncharacterized protein</fullName>
    </submittedName>
</protein>
<dbReference type="Gene3D" id="2.60.120.10">
    <property type="entry name" value="Jelly Rolls"/>
    <property type="match status" value="1"/>
</dbReference>
<dbReference type="SUPFAM" id="SSF51182">
    <property type="entry name" value="RmlC-like cupins"/>
    <property type="match status" value="1"/>
</dbReference>
<comment type="caution">
    <text evidence="1">The sequence shown here is derived from an EMBL/GenBank/DDBJ whole genome shotgun (WGS) entry which is preliminary data.</text>
</comment>
<proteinExistence type="predicted"/>
<dbReference type="PANTHER" id="PTHR36156">
    <property type="entry name" value="SLR2101 PROTEIN"/>
    <property type="match status" value="1"/>
</dbReference>
<dbReference type="Proteomes" id="UP001152300">
    <property type="component" value="Unassembled WGS sequence"/>
</dbReference>